<reference evidence="3" key="2">
    <citation type="submission" date="2021-02" db="EMBL/GenBank/DDBJ databases">
        <title>Aspergillus chevalieri M1 genome sequence.</title>
        <authorList>
            <person name="Kadooka C."/>
            <person name="Mori K."/>
            <person name="Futagami T."/>
        </authorList>
    </citation>
    <scope>NUCLEOTIDE SEQUENCE</scope>
    <source>
        <strain evidence="3">M1</strain>
    </source>
</reference>
<dbReference type="GeneID" id="66981830"/>
<evidence type="ECO:0000256" key="2">
    <source>
        <dbReference type="SAM" id="MobiDB-lite"/>
    </source>
</evidence>
<sequence length="537" mass="60003">MSATWSNGSGPAQTMEPSSDSCDTALPPIQSHNMSLSRRRPGYRPDSTAIIGNFRGMQRPGAPFHTTHDPVSNMISRGPGMHRRSESTLRTVMRKIFHRKRRSQTDGLEEDPVMESYGPRPSNSLPRKSESRSRKDAQAISLGTKNSPLQKDLRPTLMDLNKLDPLPVHRRRNTLPSLVFSEEECHGITHEEDNGPEAGKEPENLRVRRALRNKRRSRSTNSLRRKANEHRMSPIQWTRRSTEITYLGSPAFGAVSDSELSFRPPTRNTVASLSKPDEPCDAPEANDAEQQTEVESVPPSVGNLVHTMQNHDNLTIEQRVTTLEVKLMDLEFAIARLQDKRGDFSPTAKSASKKSSTPDGRQPAPLFSPATGSGNSPRISEDRPVSTGTVRPNLHRSRTYRPPSSPPHIDGASSISIEQYSALVTLLRREQSARRNLEGQVSSLRDDVQQLQKMARGSMSMSMGTMYPIQSTDSVEPYHLRPVDSHSSPQSSYIPRTERIIPHPHYDSGTGTDLERDSKNDLALRKLERRIEIAGMI</sequence>
<evidence type="ECO:0000313" key="4">
    <source>
        <dbReference type="Proteomes" id="UP000637239"/>
    </source>
</evidence>
<feature type="compositionally biased region" description="Basic residues" evidence="2">
    <location>
        <begin position="212"/>
        <end position="228"/>
    </location>
</feature>
<reference evidence="3" key="1">
    <citation type="submission" date="2021-01" db="EMBL/GenBank/DDBJ databases">
        <authorList>
            <consortium name="Aspergillus chevalieri M1 genome sequencing consortium"/>
            <person name="Kazuki M."/>
            <person name="Futagami T."/>
        </authorList>
    </citation>
    <scope>NUCLEOTIDE SEQUENCE</scope>
    <source>
        <strain evidence="3">M1</strain>
    </source>
</reference>
<feature type="coiled-coil region" evidence="1">
    <location>
        <begin position="427"/>
        <end position="454"/>
    </location>
</feature>
<feature type="compositionally biased region" description="Basic and acidic residues" evidence="2">
    <location>
        <begin position="127"/>
        <end position="137"/>
    </location>
</feature>
<feature type="compositionally biased region" description="Polar residues" evidence="2">
    <location>
        <begin position="1"/>
        <end position="22"/>
    </location>
</feature>
<feature type="region of interest" description="Disordered" evidence="2">
    <location>
        <begin position="343"/>
        <end position="413"/>
    </location>
</feature>
<feature type="compositionally biased region" description="Basic residues" evidence="2">
    <location>
        <begin position="92"/>
        <end position="102"/>
    </location>
</feature>
<name>A0A7R7ZNE6_ASPCH</name>
<gene>
    <name evidence="3" type="ORF">ACHE_40035S</name>
</gene>
<proteinExistence type="predicted"/>
<accession>A0A7R7ZNE6</accession>
<feature type="compositionally biased region" description="Low complexity" evidence="2">
    <location>
        <begin position="345"/>
        <end position="358"/>
    </location>
</feature>
<dbReference type="EMBL" id="AP024419">
    <property type="protein sequence ID" value="BCR87471.1"/>
    <property type="molecule type" value="Genomic_DNA"/>
</dbReference>
<dbReference type="Proteomes" id="UP000637239">
    <property type="component" value="Chromosome 4"/>
</dbReference>
<protein>
    <submittedName>
        <fullName evidence="3">Uncharacterized protein</fullName>
    </submittedName>
</protein>
<dbReference type="KEGG" id="ache:ACHE_40035S"/>
<organism evidence="3 4">
    <name type="scientific">Aspergillus chevalieri</name>
    <name type="common">Eurotium chevalieri</name>
    <dbReference type="NCBI Taxonomy" id="182096"/>
    <lineage>
        <taxon>Eukaryota</taxon>
        <taxon>Fungi</taxon>
        <taxon>Dikarya</taxon>
        <taxon>Ascomycota</taxon>
        <taxon>Pezizomycotina</taxon>
        <taxon>Eurotiomycetes</taxon>
        <taxon>Eurotiomycetidae</taxon>
        <taxon>Eurotiales</taxon>
        <taxon>Aspergillaceae</taxon>
        <taxon>Aspergillus</taxon>
        <taxon>Aspergillus subgen. Aspergillus</taxon>
    </lineage>
</organism>
<keyword evidence="1" id="KW-0175">Coiled coil</keyword>
<feature type="region of interest" description="Disordered" evidence="2">
    <location>
        <begin position="1"/>
        <end position="151"/>
    </location>
</feature>
<feature type="region of interest" description="Disordered" evidence="2">
    <location>
        <begin position="212"/>
        <end position="232"/>
    </location>
</feature>
<evidence type="ECO:0000313" key="3">
    <source>
        <dbReference type="EMBL" id="BCR87471.1"/>
    </source>
</evidence>
<evidence type="ECO:0000256" key="1">
    <source>
        <dbReference type="SAM" id="Coils"/>
    </source>
</evidence>
<dbReference type="RefSeq" id="XP_043135993.1">
    <property type="nucleotide sequence ID" value="XM_043278190.1"/>
</dbReference>
<feature type="compositionally biased region" description="Acidic residues" evidence="2">
    <location>
        <begin position="279"/>
        <end position="292"/>
    </location>
</feature>
<feature type="region of interest" description="Disordered" evidence="2">
    <location>
        <begin position="255"/>
        <end position="297"/>
    </location>
</feature>
<dbReference type="AlphaFoldDB" id="A0A7R7ZNE6"/>
<keyword evidence="4" id="KW-1185">Reference proteome</keyword>